<dbReference type="GO" id="GO:0008168">
    <property type="term" value="F:methyltransferase activity"/>
    <property type="evidence" value="ECO:0007669"/>
    <property type="project" value="UniProtKB-KW"/>
</dbReference>
<dbReference type="InterPro" id="IPR029063">
    <property type="entry name" value="SAM-dependent_MTases_sf"/>
</dbReference>
<feature type="domain" description="Methyltransferase" evidence="1">
    <location>
        <begin position="42"/>
        <end position="137"/>
    </location>
</feature>
<reference evidence="2 3" key="1">
    <citation type="submission" date="2019-10" db="EMBL/GenBank/DDBJ databases">
        <title>Rudanella paleaurantiibacter sp. nov., isolated from sludge.</title>
        <authorList>
            <person name="Xu S.Q."/>
        </authorList>
    </citation>
    <scope>NUCLEOTIDE SEQUENCE [LARGE SCALE GENOMIC DNA]</scope>
    <source>
        <strain evidence="2 3">HX-22-17</strain>
    </source>
</reference>
<dbReference type="SUPFAM" id="SSF53335">
    <property type="entry name" value="S-adenosyl-L-methionine-dependent methyltransferases"/>
    <property type="match status" value="1"/>
</dbReference>
<dbReference type="Proteomes" id="UP000488299">
    <property type="component" value="Unassembled WGS sequence"/>
</dbReference>
<evidence type="ECO:0000313" key="3">
    <source>
        <dbReference type="Proteomes" id="UP000488299"/>
    </source>
</evidence>
<name>A0A7J5TY32_9BACT</name>
<comment type="caution">
    <text evidence="2">The sequence shown here is derived from an EMBL/GenBank/DDBJ whole genome shotgun (WGS) entry which is preliminary data.</text>
</comment>
<keyword evidence="2" id="KW-0489">Methyltransferase</keyword>
<dbReference type="RefSeq" id="WP_152124664.1">
    <property type="nucleotide sequence ID" value="NZ_WELI01000005.1"/>
</dbReference>
<organism evidence="2 3">
    <name type="scientific">Rudanella paleaurantiibacter</name>
    <dbReference type="NCBI Taxonomy" id="2614655"/>
    <lineage>
        <taxon>Bacteria</taxon>
        <taxon>Pseudomonadati</taxon>
        <taxon>Bacteroidota</taxon>
        <taxon>Cytophagia</taxon>
        <taxon>Cytophagales</taxon>
        <taxon>Cytophagaceae</taxon>
        <taxon>Rudanella</taxon>
    </lineage>
</organism>
<dbReference type="GO" id="GO:0032259">
    <property type="term" value="P:methylation"/>
    <property type="evidence" value="ECO:0007669"/>
    <property type="project" value="UniProtKB-KW"/>
</dbReference>
<protein>
    <submittedName>
        <fullName evidence="2">Methyltransferase domain-containing protein</fullName>
    </submittedName>
</protein>
<keyword evidence="2" id="KW-0808">Transferase</keyword>
<dbReference type="Pfam" id="PF13649">
    <property type="entry name" value="Methyltransf_25"/>
    <property type="match status" value="1"/>
</dbReference>
<accession>A0A7J5TY32</accession>
<dbReference type="InterPro" id="IPR041698">
    <property type="entry name" value="Methyltransf_25"/>
</dbReference>
<keyword evidence="3" id="KW-1185">Reference proteome</keyword>
<sequence length="211" mass="23786">MTFDTIASAYDPLARLVFGRSLQRAQIRLLPRLPPGGRWLILGGGTGWLLEQVLDQCAPDYVLYLEASGQMLALSEKRVQRHPARNRVQFRQGTEASLSQQEPFSVILTPFVLDLFSESWLAERMIPQLLQHLATGGYWLVTDFVPTNVWWQRGLVGAMHLFFRWTAGLRSNRLPDWLPLIQQRLPSVAQEAAVNGMVLSVLFSRSSAASP</sequence>
<proteinExistence type="predicted"/>
<evidence type="ECO:0000259" key="1">
    <source>
        <dbReference type="Pfam" id="PF13649"/>
    </source>
</evidence>
<gene>
    <name evidence="2" type="ORF">F5984_12755</name>
</gene>
<evidence type="ECO:0000313" key="2">
    <source>
        <dbReference type="EMBL" id="KAB7730048.1"/>
    </source>
</evidence>
<dbReference type="AlphaFoldDB" id="A0A7J5TY32"/>
<dbReference type="CDD" id="cd02440">
    <property type="entry name" value="AdoMet_MTases"/>
    <property type="match status" value="1"/>
</dbReference>
<dbReference type="Gene3D" id="3.40.50.150">
    <property type="entry name" value="Vaccinia Virus protein VP39"/>
    <property type="match status" value="1"/>
</dbReference>
<dbReference type="EMBL" id="WELI01000005">
    <property type="protein sequence ID" value="KAB7730048.1"/>
    <property type="molecule type" value="Genomic_DNA"/>
</dbReference>